<evidence type="ECO:0000256" key="5">
    <source>
        <dbReference type="SAM" id="Phobius"/>
    </source>
</evidence>
<keyword evidence="5" id="KW-0472">Membrane</keyword>
<feature type="transmembrane region" description="Helical" evidence="5">
    <location>
        <begin position="9"/>
        <end position="26"/>
    </location>
</feature>
<evidence type="ECO:0000313" key="7">
    <source>
        <dbReference type="Proteomes" id="UP000244005"/>
    </source>
</evidence>
<dbReference type="OrthoDB" id="1864232at2759"/>
<comment type="function">
    <text evidence="4">Dirigent proteins impart stereoselectivity on the phenoxy radical-coupling reaction, yielding optically active lignans from two molecules of coniferyl alcohol in the biosynthesis of lignans, flavonolignans, and alkaloids and thus plays a central role in plant secondary metabolism.</text>
</comment>
<dbReference type="InterPro" id="IPR004265">
    <property type="entry name" value="Dirigent"/>
</dbReference>
<dbReference type="Pfam" id="PF03018">
    <property type="entry name" value="Dirigent"/>
    <property type="match status" value="1"/>
</dbReference>
<evidence type="ECO:0000256" key="4">
    <source>
        <dbReference type="RuleBase" id="RU363099"/>
    </source>
</evidence>
<gene>
    <name evidence="6" type="ORF">MARPO_0041s0132</name>
</gene>
<evidence type="ECO:0000256" key="2">
    <source>
        <dbReference type="ARBA" id="ARBA00011738"/>
    </source>
</evidence>
<organism evidence="6 7">
    <name type="scientific">Marchantia polymorpha</name>
    <name type="common">Common liverwort</name>
    <name type="synonym">Marchantia aquatica</name>
    <dbReference type="NCBI Taxonomy" id="3197"/>
    <lineage>
        <taxon>Eukaryota</taxon>
        <taxon>Viridiplantae</taxon>
        <taxon>Streptophyta</taxon>
        <taxon>Embryophyta</taxon>
        <taxon>Marchantiophyta</taxon>
        <taxon>Marchantiopsida</taxon>
        <taxon>Marchantiidae</taxon>
        <taxon>Marchantiales</taxon>
        <taxon>Marchantiaceae</taxon>
        <taxon>Marchantia</taxon>
    </lineage>
</organism>
<dbReference type="InterPro" id="IPR044859">
    <property type="entry name" value="Allene_oxi_cyc_Dirigent"/>
</dbReference>
<keyword evidence="7" id="KW-1185">Reference proteome</keyword>
<keyword evidence="5" id="KW-0812">Transmembrane</keyword>
<accession>A0A2R6X2I0</accession>
<evidence type="ECO:0000313" key="6">
    <source>
        <dbReference type="EMBL" id="PTQ40276.1"/>
    </source>
</evidence>
<protein>
    <recommendedName>
        <fullName evidence="4">Dirigent protein</fullName>
    </recommendedName>
</protein>
<dbReference type="EMBL" id="KZ772713">
    <property type="protein sequence ID" value="PTQ40276.1"/>
    <property type="molecule type" value="Genomic_DNA"/>
</dbReference>
<reference evidence="7" key="1">
    <citation type="journal article" date="2017" name="Cell">
        <title>Insights into land plant evolution garnered from the Marchantia polymorpha genome.</title>
        <authorList>
            <person name="Bowman J.L."/>
            <person name="Kohchi T."/>
            <person name="Yamato K.T."/>
            <person name="Jenkins J."/>
            <person name="Shu S."/>
            <person name="Ishizaki K."/>
            <person name="Yamaoka S."/>
            <person name="Nishihama R."/>
            <person name="Nakamura Y."/>
            <person name="Berger F."/>
            <person name="Adam C."/>
            <person name="Aki S.S."/>
            <person name="Althoff F."/>
            <person name="Araki T."/>
            <person name="Arteaga-Vazquez M.A."/>
            <person name="Balasubrmanian S."/>
            <person name="Barry K."/>
            <person name="Bauer D."/>
            <person name="Boehm C.R."/>
            <person name="Briginshaw L."/>
            <person name="Caballero-Perez J."/>
            <person name="Catarino B."/>
            <person name="Chen F."/>
            <person name="Chiyoda S."/>
            <person name="Chovatia M."/>
            <person name="Davies K.M."/>
            <person name="Delmans M."/>
            <person name="Demura T."/>
            <person name="Dierschke T."/>
            <person name="Dolan L."/>
            <person name="Dorantes-Acosta A.E."/>
            <person name="Eklund D.M."/>
            <person name="Florent S.N."/>
            <person name="Flores-Sandoval E."/>
            <person name="Fujiyama A."/>
            <person name="Fukuzawa H."/>
            <person name="Galik B."/>
            <person name="Grimanelli D."/>
            <person name="Grimwood J."/>
            <person name="Grossniklaus U."/>
            <person name="Hamada T."/>
            <person name="Haseloff J."/>
            <person name="Hetherington A.J."/>
            <person name="Higo A."/>
            <person name="Hirakawa Y."/>
            <person name="Hundley H.N."/>
            <person name="Ikeda Y."/>
            <person name="Inoue K."/>
            <person name="Inoue S.I."/>
            <person name="Ishida S."/>
            <person name="Jia Q."/>
            <person name="Kakita M."/>
            <person name="Kanazawa T."/>
            <person name="Kawai Y."/>
            <person name="Kawashima T."/>
            <person name="Kennedy M."/>
            <person name="Kinose K."/>
            <person name="Kinoshita T."/>
            <person name="Kohara Y."/>
            <person name="Koide E."/>
            <person name="Komatsu K."/>
            <person name="Kopischke S."/>
            <person name="Kubo M."/>
            <person name="Kyozuka J."/>
            <person name="Lagercrantz U."/>
            <person name="Lin S.S."/>
            <person name="Lindquist E."/>
            <person name="Lipzen A.M."/>
            <person name="Lu C.W."/>
            <person name="De Luna E."/>
            <person name="Martienssen R.A."/>
            <person name="Minamino N."/>
            <person name="Mizutani M."/>
            <person name="Mizutani M."/>
            <person name="Mochizuki N."/>
            <person name="Monte I."/>
            <person name="Mosher R."/>
            <person name="Nagasaki H."/>
            <person name="Nakagami H."/>
            <person name="Naramoto S."/>
            <person name="Nishitani K."/>
            <person name="Ohtani M."/>
            <person name="Okamoto T."/>
            <person name="Okumura M."/>
            <person name="Phillips J."/>
            <person name="Pollak B."/>
            <person name="Reinders A."/>
            <person name="Rovekamp M."/>
            <person name="Sano R."/>
            <person name="Sawa S."/>
            <person name="Schmid M.W."/>
            <person name="Shirakawa M."/>
            <person name="Solano R."/>
            <person name="Spunde A."/>
            <person name="Suetsugu N."/>
            <person name="Sugano S."/>
            <person name="Sugiyama A."/>
            <person name="Sun R."/>
            <person name="Suzuki Y."/>
            <person name="Takenaka M."/>
            <person name="Takezawa D."/>
            <person name="Tomogane H."/>
            <person name="Tsuzuki M."/>
            <person name="Ueda T."/>
            <person name="Umeda M."/>
            <person name="Ward J.M."/>
            <person name="Watanabe Y."/>
            <person name="Yazaki K."/>
            <person name="Yokoyama R."/>
            <person name="Yoshitake Y."/>
            <person name="Yotsui I."/>
            <person name="Zachgo S."/>
            <person name="Schmutz J."/>
        </authorList>
    </citation>
    <scope>NUCLEOTIDE SEQUENCE [LARGE SCALE GENOMIC DNA]</scope>
    <source>
        <strain evidence="7">Tak-1</strain>
    </source>
</reference>
<dbReference type="GO" id="GO:0048046">
    <property type="term" value="C:apoplast"/>
    <property type="evidence" value="ECO:0007669"/>
    <property type="project" value="UniProtKB-SubCell"/>
</dbReference>
<dbReference type="Proteomes" id="UP000244005">
    <property type="component" value="Unassembled WGS sequence"/>
</dbReference>
<keyword evidence="4" id="KW-0052">Apoplast</keyword>
<dbReference type="PANTHER" id="PTHR21495">
    <property type="entry name" value="NUCLEOPORIN-RELATED"/>
    <property type="match status" value="1"/>
</dbReference>
<name>A0A2R6X2I0_MARPO</name>
<sequence>MGGEEERKLFILDLSAAFFLLWIVLVDARVLEKGDTETLTFYVHGRNEAAIVASRGEETHDVSALAAEGSFVFDNDVTEGSELTSKHLGRRQGVAIPDGSDVDKIYLVSTVVLEHHEKYRGALQVQGVESGDGDRGIPIVGGTGDFQGARGYAKTCLHTSEPNPVMKQSIVLYKCSFKYKHSVEKKNCNETSAATTAKDLEA</sequence>
<proteinExistence type="inferred from homology"/>
<keyword evidence="3 4" id="KW-0964">Secreted</keyword>
<comment type="similarity">
    <text evidence="1 4">Belongs to the plant dirigent protein family.</text>
</comment>
<dbReference type="Gene3D" id="2.40.480.10">
    <property type="entry name" value="Allene oxide cyclase-like"/>
    <property type="match status" value="1"/>
</dbReference>
<evidence type="ECO:0000256" key="1">
    <source>
        <dbReference type="ARBA" id="ARBA00010746"/>
    </source>
</evidence>
<keyword evidence="5" id="KW-1133">Transmembrane helix</keyword>
<comment type="subcellular location">
    <subcellularLocation>
        <location evidence="4">Secreted</location>
        <location evidence="4">Extracellular space</location>
        <location evidence="4">Apoplast</location>
    </subcellularLocation>
</comment>
<dbReference type="AlphaFoldDB" id="A0A2R6X2I0"/>
<dbReference type="GO" id="GO:0009699">
    <property type="term" value="P:phenylpropanoid biosynthetic process"/>
    <property type="evidence" value="ECO:0007669"/>
    <property type="project" value="UniProtKB-ARBA"/>
</dbReference>
<dbReference type="Gramene" id="Mp4g18510.1">
    <property type="protein sequence ID" value="Mp4g18510.1.cds1"/>
    <property type="gene ID" value="Mp4g18510"/>
</dbReference>
<evidence type="ECO:0000256" key="3">
    <source>
        <dbReference type="ARBA" id="ARBA00022525"/>
    </source>
</evidence>
<comment type="subunit">
    <text evidence="2 4">Homodimer.</text>
</comment>